<feature type="compositionally biased region" description="Polar residues" evidence="1">
    <location>
        <begin position="257"/>
        <end position="273"/>
    </location>
</feature>
<evidence type="ECO:0000313" key="2">
    <source>
        <dbReference type="EMBL" id="KAK8054362.1"/>
    </source>
</evidence>
<gene>
    <name evidence="2" type="ORF">PG996_013663</name>
</gene>
<feature type="compositionally biased region" description="Basic residues" evidence="1">
    <location>
        <begin position="275"/>
        <end position="286"/>
    </location>
</feature>
<name>A0ABR1U653_9PEZI</name>
<comment type="caution">
    <text evidence="2">The sequence shown here is derived from an EMBL/GenBank/DDBJ whole genome shotgun (WGS) entry which is preliminary data.</text>
</comment>
<feature type="compositionally biased region" description="Polar residues" evidence="1">
    <location>
        <begin position="339"/>
        <end position="349"/>
    </location>
</feature>
<dbReference type="Proteomes" id="UP001446871">
    <property type="component" value="Unassembled WGS sequence"/>
</dbReference>
<protein>
    <submittedName>
        <fullName evidence="2">Uncharacterized protein</fullName>
    </submittedName>
</protein>
<sequence length="465" mass="51272">MPSFSPTDDRRRSAPSLFTRLGFFKRQPKHKQVDYRDRWPTVTTLVEQRSDSCFFNRDPTMKPLSKPAKVKALERASVPLRWLHHRLESVQDHLDHSIEVAEAKALKRATSMSERPTKPMKPGESKHPYDTGVEARTRESVIDEDHRATTDSTATTGTLLRFETNITAKPSPPLPPPNKWRLPFTGGAAKSPRPSSEHSHADTEEEDITAGMVSQSQWKSAKTRRPSKFPDRKASFAVSTSSCRTSHGGGKKLEKVTPQSTNNSTPKHTPDSSQQHKKQHPPHHPRRESVVSAASRRSSPKTITPSQSTEPATALSPPPQQTGNRFSGQLAQAVALLSPQSRSRTTSANRGMEHTQQQQQQQQQLSQQTQAQQKRGGRKLSNASRSRSRTPGGSNSATARTTPQDQLEDPLGATRTVAASFTSPPEMSPRSFKSPKSGAFRHLLNVVKGGVPPSRAMSPLSMNGD</sequence>
<feature type="compositionally biased region" description="Polar residues" evidence="1">
    <location>
        <begin position="300"/>
        <end position="311"/>
    </location>
</feature>
<feature type="compositionally biased region" description="Basic and acidic residues" evidence="1">
    <location>
        <begin position="115"/>
        <end position="130"/>
    </location>
</feature>
<feature type="compositionally biased region" description="Polar residues" evidence="1">
    <location>
        <begin position="381"/>
        <end position="405"/>
    </location>
</feature>
<feature type="region of interest" description="Disordered" evidence="1">
    <location>
        <begin position="339"/>
        <end position="436"/>
    </location>
</feature>
<evidence type="ECO:0000313" key="3">
    <source>
        <dbReference type="Proteomes" id="UP001446871"/>
    </source>
</evidence>
<organism evidence="2 3">
    <name type="scientific">Apiospora saccharicola</name>
    <dbReference type="NCBI Taxonomy" id="335842"/>
    <lineage>
        <taxon>Eukaryota</taxon>
        <taxon>Fungi</taxon>
        <taxon>Dikarya</taxon>
        <taxon>Ascomycota</taxon>
        <taxon>Pezizomycotina</taxon>
        <taxon>Sordariomycetes</taxon>
        <taxon>Xylariomycetidae</taxon>
        <taxon>Amphisphaeriales</taxon>
        <taxon>Apiosporaceae</taxon>
        <taxon>Apiospora</taxon>
    </lineage>
</organism>
<reference evidence="2 3" key="1">
    <citation type="submission" date="2023-01" db="EMBL/GenBank/DDBJ databases">
        <title>Analysis of 21 Apiospora genomes using comparative genomics revels a genus with tremendous synthesis potential of carbohydrate active enzymes and secondary metabolites.</title>
        <authorList>
            <person name="Sorensen T."/>
        </authorList>
    </citation>
    <scope>NUCLEOTIDE SEQUENCE [LARGE SCALE GENOMIC DNA]</scope>
    <source>
        <strain evidence="2 3">CBS 83171</strain>
    </source>
</reference>
<accession>A0ABR1U653</accession>
<keyword evidence="3" id="KW-1185">Reference proteome</keyword>
<feature type="region of interest" description="Disordered" evidence="1">
    <location>
        <begin position="106"/>
        <end position="130"/>
    </location>
</feature>
<feature type="compositionally biased region" description="Low complexity" evidence="1">
    <location>
        <begin position="356"/>
        <end position="373"/>
    </location>
</feature>
<feature type="region of interest" description="Disordered" evidence="1">
    <location>
        <begin position="143"/>
        <end position="325"/>
    </location>
</feature>
<evidence type="ECO:0000256" key="1">
    <source>
        <dbReference type="SAM" id="MobiDB-lite"/>
    </source>
</evidence>
<dbReference type="EMBL" id="JAQQWM010000008">
    <property type="protein sequence ID" value="KAK8054362.1"/>
    <property type="molecule type" value="Genomic_DNA"/>
</dbReference>
<proteinExistence type="predicted"/>